<reference evidence="1 2" key="1">
    <citation type="submission" date="2017-06" db="EMBL/GenBank/DDBJ databases">
        <authorList>
            <person name="Kim H.J."/>
            <person name="Triplett B.A."/>
        </authorList>
    </citation>
    <scope>NUCLEOTIDE SEQUENCE [LARGE SCALE GENOMIC DNA]</scope>
    <source>
        <strain evidence="1 2">DSM 25597</strain>
    </source>
</reference>
<gene>
    <name evidence="1" type="ORF">SAMN06265376_107124</name>
</gene>
<evidence type="ECO:0000313" key="2">
    <source>
        <dbReference type="Proteomes" id="UP000198379"/>
    </source>
</evidence>
<dbReference type="AlphaFoldDB" id="A0A239C6U1"/>
<keyword evidence="2" id="KW-1185">Reference proteome</keyword>
<protein>
    <recommendedName>
        <fullName evidence="3">N-acetyltransferase domain-containing protein</fullName>
    </recommendedName>
</protein>
<name>A0A239C6U1_9FLAO</name>
<organism evidence="1 2">
    <name type="scientific">Dokdonia pacifica</name>
    <dbReference type="NCBI Taxonomy" id="1627892"/>
    <lineage>
        <taxon>Bacteria</taxon>
        <taxon>Pseudomonadati</taxon>
        <taxon>Bacteroidota</taxon>
        <taxon>Flavobacteriia</taxon>
        <taxon>Flavobacteriales</taxon>
        <taxon>Flavobacteriaceae</taxon>
        <taxon>Dokdonia</taxon>
    </lineage>
</organism>
<dbReference type="Proteomes" id="UP000198379">
    <property type="component" value="Unassembled WGS sequence"/>
</dbReference>
<evidence type="ECO:0008006" key="3">
    <source>
        <dbReference type="Google" id="ProtNLM"/>
    </source>
</evidence>
<proteinExistence type="predicted"/>
<sequence>MIYSIQPHNKIIALEVLRKSMIENPNLLWMTGACKKRLYNLYSFCIRFAMLYKGAYLHSDTKGVLLFYKRGGRSTLSDVMKKIGVYSFFISSVVDIFKIPRICRLQQLIKKKTPNIPHLYCLIIAVSPEEKSTQTIIQLRDFLFEQSEKQQLPIYIQTSVRRNKILFERYGFECYDSVVNTSGDYTLWLLKRDYEKRNATT</sequence>
<dbReference type="OrthoDB" id="1452841at2"/>
<dbReference type="EMBL" id="FZNY01000007">
    <property type="protein sequence ID" value="SNS15093.1"/>
    <property type="molecule type" value="Genomic_DNA"/>
</dbReference>
<accession>A0A239C6U1</accession>
<dbReference type="RefSeq" id="WP_089373125.1">
    <property type="nucleotide sequence ID" value="NZ_BMEP01000004.1"/>
</dbReference>
<evidence type="ECO:0000313" key="1">
    <source>
        <dbReference type="EMBL" id="SNS15093.1"/>
    </source>
</evidence>
<dbReference type="Gene3D" id="3.40.630.30">
    <property type="match status" value="1"/>
</dbReference>